<dbReference type="Pfam" id="PF13385">
    <property type="entry name" value="Laminin_G_3"/>
    <property type="match status" value="1"/>
</dbReference>
<dbReference type="Gene3D" id="2.60.120.200">
    <property type="match status" value="1"/>
</dbReference>
<evidence type="ECO:0000313" key="5">
    <source>
        <dbReference type="Proteomes" id="UP000273500"/>
    </source>
</evidence>
<dbReference type="NCBIfam" id="TIGR04183">
    <property type="entry name" value="Por_Secre_tail"/>
    <property type="match status" value="1"/>
</dbReference>
<keyword evidence="5" id="KW-1185">Reference proteome</keyword>
<dbReference type="GO" id="GO:0005975">
    <property type="term" value="P:carbohydrate metabolic process"/>
    <property type="evidence" value="ECO:0007669"/>
    <property type="project" value="UniProtKB-ARBA"/>
</dbReference>
<dbReference type="Gene3D" id="2.60.40.1290">
    <property type="match status" value="1"/>
</dbReference>
<evidence type="ECO:0000256" key="2">
    <source>
        <dbReference type="ARBA" id="ARBA00023157"/>
    </source>
</evidence>
<dbReference type="InterPro" id="IPR013320">
    <property type="entry name" value="ConA-like_dom_sf"/>
</dbReference>
<keyword evidence="1" id="KW-0732">Signal</keyword>
<dbReference type="InterPro" id="IPR026444">
    <property type="entry name" value="Secre_tail"/>
</dbReference>
<dbReference type="EMBL" id="RWIT01000008">
    <property type="protein sequence ID" value="RSK47530.1"/>
    <property type="molecule type" value="Genomic_DNA"/>
</dbReference>
<dbReference type="InterPro" id="IPR029456">
    <property type="entry name" value="Sialidase_N"/>
</dbReference>
<dbReference type="SMART" id="SM00560">
    <property type="entry name" value="LamGL"/>
    <property type="match status" value="1"/>
</dbReference>
<dbReference type="Gene3D" id="2.60.40.10">
    <property type="entry name" value="Immunoglobulins"/>
    <property type="match status" value="2"/>
</dbReference>
<evidence type="ECO:0000256" key="1">
    <source>
        <dbReference type="ARBA" id="ARBA00022729"/>
    </source>
</evidence>
<sequence length="1652" mass="167980">MPPSPNSTRFFCFTNSVSFMINSYNFVRRGPLVPLSPPLIRRTADRVNAGGLLVLLLLLLASFSAQAQTAASKIYWVQSSIPAADDRLSSANLDGTGQTTLASGNSATTFINPQSLRVDIPNSVIYVGDGANTSNTGRSRFSLTGTYISTVVAGGVYSFNGIGSNSVAAAAPTVTTAAATSITTTSAVLGGNVTADGGASVTGRGVVYSSSNTNPTVGGANTTQYSNGSGTGTFSETVSGLTAGTRYYVAAYAINAAGTSYGAVQTFTTQTTVTSIVRAGTNPTNASQVQYTVTFANPVTGLNVNSFGITAQGSGFSGGASVASVSGLGTTYTVTVNTGSGSTYSLRLDLLNATGVSPGISNVPFTGGETYDIDKSRPTVAISSTAGTSGSTTATTPIPFTVTFSENVTGFVAGDVTVTNGSITGGTVTGTSPGTVYTFTVTPATAGTATTVAVPANVAQDAAGNFNTATPSSYSLTYQQPSATVASVTGTTPSPTATGTVSYRVTFSGTVSGLTTSNFNLTTTGLTGAGVSSVSSVGGTNGTAYTVTVNTGTGDGTLRLNVNTSAGVTPTLSNVPYTSGTTYTITKSFAAAPTLRIQAAGSASGNGDITAFVDAVQVLSGGATFANGLQNGSFETNNVDPGTFKKTADGVVATPWRFTGTAGVSRNNSGFGSTAADGDAVALVQSNGDNNASISQNLGVPTGSYQIRFRAIQRNYTALDQRLNVFVNDVFVGSIQANNIPTYDTFTSATFDVTAPDLTATVSSTAAATGGTTATSPIPFSVSFSQSVGTSFTDADVTVTNGTVTTGSFSGSGAGPYTFTVTPTTPGTATTVSLVAGVAQDDNNTLNSASNAYSVTYNQPQTPAPTVIIPSNGATTSSTPNSLGTAVVGSTVRVYIDGVQVGAAVTPNSGGTWIRTYSGLPALTSGTHTVYATAQLPGQLVSAPSATNTFTVQVPATYSSSAVTQASTARVVAGSTNQEILRVAIVIGGGPDAPISATSFTFTTTGSTTPADISSARVYYTGTNTAFTTASPFGNATANPNGTFTITGIRQLVTGTNYFWLAYDVAANATNGNVLDATAPSFTLFDGSFSSTRNPSTPAPAGSRQIIQISRVAGTALRFTGGNTPGYVNFSAATPPAPAPTGSYTQAVWIKPAIGTGSTTYYVLGNGTGNSAAPYIFVTGNGRLGAGFGTGTTTVNQQTGPNTVQGSEWNHVVATYNGTTLLVYLNGESVVSFNTSTPPAGTSVSFIGGVGTTGTSFFPGDIDEVSQWNRALTQTEIRQLRHLTLSGTENGLVSYLQFNENGATTTDGISGSTGTLTGATRIVSTAPIGAGVSNLQSVTSASNYSFTGTNVAINFTSASGTPYDLVVTRLEGTPLGTQVSDANLRSTHTRAYWIVDKYSTSSFTANITYTLDQGLISAGDASTPSNLKLYKRGSNSDGAFDAPISANAANAVASTVTFPVNSFSQTFIGTYGSSPLPVELVRFTAERKGNDALLQWATAQERNNAHFDVESSADGRTFRAVGRITGHGTSTQPHEYQLTDKNLARYGTTVVYYRLRQVDLDGTVAYSSVQVITRAVESRPALTLAPNPTQGTATLQGATPDTSVQVYDAVGRLVLTTRTAADGSARLVLPAALPTGVYVVRCGAQAARLVLE</sequence>
<dbReference type="InterPro" id="IPR006558">
    <property type="entry name" value="LamG-like"/>
</dbReference>
<evidence type="ECO:0000259" key="3">
    <source>
        <dbReference type="PROSITE" id="PS50853"/>
    </source>
</evidence>
<feature type="domain" description="Fibronectin type-III" evidence="3">
    <location>
        <begin position="171"/>
        <end position="272"/>
    </location>
</feature>
<accession>A0A428KM60</accession>
<dbReference type="PROSITE" id="PS50853">
    <property type="entry name" value="FN3"/>
    <property type="match status" value="1"/>
</dbReference>
<dbReference type="OrthoDB" id="9801383at2"/>
<dbReference type="SUPFAM" id="SSF49899">
    <property type="entry name" value="Concanavalin A-like lectins/glucanases"/>
    <property type="match status" value="1"/>
</dbReference>
<dbReference type="InterPro" id="IPR013783">
    <property type="entry name" value="Ig-like_fold"/>
</dbReference>
<keyword evidence="2" id="KW-1015">Disulfide bond</keyword>
<protein>
    <submittedName>
        <fullName evidence="4">T9SS C-terminal target domain-containing protein</fullName>
    </submittedName>
</protein>
<reference evidence="4 5" key="1">
    <citation type="submission" date="2018-12" db="EMBL/GenBank/DDBJ databases">
        <authorList>
            <person name="Feng G."/>
            <person name="Zhu H."/>
        </authorList>
    </citation>
    <scope>NUCLEOTIDE SEQUENCE [LARGE SCALE GENOMIC DNA]</scope>
    <source>
        <strain evidence="4 5">KCTC 12533</strain>
    </source>
</reference>
<name>A0A428KM60_9BACT</name>
<dbReference type="GO" id="GO:0004553">
    <property type="term" value="F:hydrolase activity, hydrolyzing O-glycosyl compounds"/>
    <property type="evidence" value="ECO:0007669"/>
    <property type="project" value="UniProtKB-ARBA"/>
</dbReference>
<proteinExistence type="predicted"/>
<comment type="caution">
    <text evidence="4">The sequence shown here is derived from an EMBL/GenBank/DDBJ whole genome shotgun (WGS) entry which is preliminary data.</text>
</comment>
<dbReference type="Proteomes" id="UP000273500">
    <property type="component" value="Unassembled WGS sequence"/>
</dbReference>
<dbReference type="Gene3D" id="2.60.120.260">
    <property type="entry name" value="Galactose-binding domain-like"/>
    <property type="match status" value="1"/>
</dbReference>
<dbReference type="Pfam" id="PF19078">
    <property type="entry name" value="Big_12"/>
    <property type="match status" value="1"/>
</dbReference>
<organism evidence="4 5">
    <name type="scientific">Hymenobacter rigui</name>
    <dbReference type="NCBI Taxonomy" id="334424"/>
    <lineage>
        <taxon>Bacteria</taxon>
        <taxon>Pseudomonadati</taxon>
        <taxon>Bacteroidota</taxon>
        <taxon>Cytophagia</taxon>
        <taxon>Cytophagales</taxon>
        <taxon>Hymenobacteraceae</taxon>
        <taxon>Hymenobacter</taxon>
    </lineage>
</organism>
<dbReference type="InterPro" id="IPR003961">
    <property type="entry name" value="FN3_dom"/>
</dbReference>
<dbReference type="InterPro" id="IPR044048">
    <property type="entry name" value="Big_12"/>
</dbReference>
<evidence type="ECO:0000313" key="4">
    <source>
        <dbReference type="EMBL" id="RSK47530.1"/>
    </source>
</evidence>
<gene>
    <name evidence="4" type="ORF">EI291_14830</name>
</gene>
<dbReference type="PANTHER" id="PTHR34677">
    <property type="match status" value="1"/>
</dbReference>
<dbReference type="PANTHER" id="PTHR34677:SF3">
    <property type="entry name" value="BACTERIAL IG-LIKE DOMAIN-CONTAINING PROTEIN"/>
    <property type="match status" value="1"/>
</dbReference>
<dbReference type="Pfam" id="PF14873">
    <property type="entry name" value="BNR_assoc_N"/>
    <property type="match status" value="1"/>
</dbReference>